<keyword evidence="2" id="KW-1185">Reference proteome</keyword>
<organism evidence="1 2">
    <name type="scientific">Pyropia yezoensis</name>
    <name type="common">Susabi-nori</name>
    <name type="synonym">Porphyra yezoensis</name>
    <dbReference type="NCBI Taxonomy" id="2788"/>
    <lineage>
        <taxon>Eukaryota</taxon>
        <taxon>Rhodophyta</taxon>
        <taxon>Bangiophyceae</taxon>
        <taxon>Bangiales</taxon>
        <taxon>Bangiaceae</taxon>
        <taxon>Pyropia</taxon>
    </lineage>
</organism>
<name>A0ACC3C8T3_PYRYE</name>
<dbReference type="EMBL" id="CM020619">
    <property type="protein sequence ID" value="KAK1866701.1"/>
    <property type="molecule type" value="Genomic_DNA"/>
</dbReference>
<proteinExistence type="predicted"/>
<protein>
    <submittedName>
        <fullName evidence="1">Uncharacterized protein</fullName>
    </submittedName>
</protein>
<sequence length="200" mass="20272">MGAKEAGDSVSPTSLFDMVEGDGGNDSDTSGGSGRSSGSGRSTASGRSTGSIPSGRKSNIREEMLRLSAAAAVAVKQQMQQLQGEPRNRESAERSRLRRLAHLGKVQAALGAARSENTALRVQVALAHQRIRYLEYVVEAQGGVGVLPPQVLTSPLQRLWEGEGAAAAAVAAATPAEGAGGGRAGGAQAPVAAHGGGHLQ</sequence>
<dbReference type="Proteomes" id="UP000798662">
    <property type="component" value="Chromosome 2"/>
</dbReference>
<gene>
    <name evidence="1" type="ORF">I4F81_009217</name>
</gene>
<evidence type="ECO:0000313" key="2">
    <source>
        <dbReference type="Proteomes" id="UP000798662"/>
    </source>
</evidence>
<accession>A0ACC3C8T3</accession>
<reference evidence="1" key="1">
    <citation type="submission" date="2019-11" db="EMBL/GenBank/DDBJ databases">
        <title>Nori genome reveals adaptations in red seaweeds to the harsh intertidal environment.</title>
        <authorList>
            <person name="Wang D."/>
            <person name="Mao Y."/>
        </authorList>
    </citation>
    <scope>NUCLEOTIDE SEQUENCE</scope>
    <source>
        <tissue evidence="1">Gametophyte</tissue>
    </source>
</reference>
<evidence type="ECO:0000313" key="1">
    <source>
        <dbReference type="EMBL" id="KAK1866701.1"/>
    </source>
</evidence>
<comment type="caution">
    <text evidence="1">The sequence shown here is derived from an EMBL/GenBank/DDBJ whole genome shotgun (WGS) entry which is preliminary data.</text>
</comment>